<evidence type="ECO:0000313" key="3">
    <source>
        <dbReference type="Proteomes" id="UP000070475"/>
    </source>
</evidence>
<gene>
    <name evidence="2" type="ORF">AMQ84_18870</name>
</gene>
<feature type="transmembrane region" description="Helical" evidence="1">
    <location>
        <begin position="93"/>
        <end position="112"/>
    </location>
</feature>
<name>A0A132TU96_9BACL</name>
<proteinExistence type="predicted"/>
<keyword evidence="1" id="KW-0472">Membrane</keyword>
<protein>
    <submittedName>
        <fullName evidence="2">Uncharacterized protein</fullName>
    </submittedName>
</protein>
<dbReference type="EMBL" id="LIRB01000137">
    <property type="protein sequence ID" value="KWX74928.1"/>
    <property type="molecule type" value="Genomic_DNA"/>
</dbReference>
<feature type="transmembrane region" description="Helical" evidence="1">
    <location>
        <begin position="6"/>
        <end position="23"/>
    </location>
</feature>
<feature type="transmembrane region" description="Helical" evidence="1">
    <location>
        <begin position="61"/>
        <end position="81"/>
    </location>
</feature>
<organism evidence="2 3">
    <name type="scientific">Paenibacillus riograndensis</name>
    <dbReference type="NCBI Taxonomy" id="483937"/>
    <lineage>
        <taxon>Bacteria</taxon>
        <taxon>Bacillati</taxon>
        <taxon>Bacillota</taxon>
        <taxon>Bacilli</taxon>
        <taxon>Bacillales</taxon>
        <taxon>Paenibacillaceae</taxon>
        <taxon>Paenibacillus</taxon>
        <taxon>Paenibacillus sonchi group</taxon>
    </lineage>
</organism>
<keyword evidence="3" id="KW-1185">Reference proteome</keyword>
<reference evidence="2 3" key="1">
    <citation type="submission" date="2015-08" db="EMBL/GenBank/DDBJ databases">
        <title>Genomes of Paenibacillus riograndensis.</title>
        <authorList>
            <person name="Sant'Anna F.H."/>
            <person name="Souza R."/>
            <person name="Ambrosini A."/>
            <person name="Bach E."/>
            <person name="Fernandes G."/>
            <person name="Balsanelli E."/>
            <person name="Baura V.A."/>
            <person name="Pedrosa F.O."/>
            <person name="Souza E.M."/>
            <person name="Passaglia L."/>
        </authorList>
    </citation>
    <scope>NUCLEOTIDE SEQUENCE [LARGE SCALE GENOMIC DNA]</scope>
    <source>
        <strain evidence="2 3">CAS34</strain>
    </source>
</reference>
<dbReference type="PATRIC" id="fig|483937.3.peg.873"/>
<comment type="caution">
    <text evidence="2">The sequence shown here is derived from an EMBL/GenBank/DDBJ whole genome shotgun (WGS) entry which is preliminary data.</text>
</comment>
<feature type="transmembrane region" description="Helical" evidence="1">
    <location>
        <begin position="118"/>
        <end position="140"/>
    </location>
</feature>
<sequence>MLEFVLFMVFSALETYAMFYLALRTFKIDIFHKEIVFSSLIMAFFSFILRHEYNFIEVDVLLQFILLTCFLWLLLRINLFYATIITGITYQAYSFIQTMCFFIMEQFGLFSLESPYSINFMTFALQILSAVTAISTAIYIGKKRLGFDFVPDKQEGKVQIHTRDKILFALNIPSVVIVMSTMYFIQNLSRFFIIVPVTYALILYTYLHLSYQKDRSSYEHFSQ</sequence>
<feature type="transmembrane region" description="Helical" evidence="1">
    <location>
        <begin position="166"/>
        <end position="185"/>
    </location>
</feature>
<accession>A0A132TU96</accession>
<feature type="transmembrane region" description="Helical" evidence="1">
    <location>
        <begin position="191"/>
        <end position="209"/>
    </location>
</feature>
<keyword evidence="1" id="KW-1133">Transmembrane helix</keyword>
<keyword evidence="1" id="KW-0812">Transmembrane</keyword>
<evidence type="ECO:0000256" key="1">
    <source>
        <dbReference type="SAM" id="Phobius"/>
    </source>
</evidence>
<dbReference type="AlphaFoldDB" id="A0A132TU96"/>
<feature type="transmembrane region" description="Helical" evidence="1">
    <location>
        <begin position="30"/>
        <end position="49"/>
    </location>
</feature>
<dbReference type="OrthoDB" id="2601231at2"/>
<dbReference type="Proteomes" id="UP000070475">
    <property type="component" value="Unassembled WGS sequence"/>
</dbReference>
<dbReference type="RefSeq" id="WP_060861617.1">
    <property type="nucleotide sequence ID" value="NZ_LIRB01000137.1"/>
</dbReference>
<evidence type="ECO:0000313" key="2">
    <source>
        <dbReference type="EMBL" id="KWX74928.1"/>
    </source>
</evidence>